<dbReference type="Proteomes" id="UP000291343">
    <property type="component" value="Unassembled WGS sequence"/>
</dbReference>
<evidence type="ECO:0000256" key="6">
    <source>
        <dbReference type="ARBA" id="ARBA00022792"/>
    </source>
</evidence>
<comment type="function">
    <text evidence="10">Mitochondrial membrane ATP synthase (F(1)F(0) ATP synthase or Complex V) produces ATP from ADP in the presence of a proton gradient across the membrane which is generated by electron transport complexes of the respiratory chain. F-type ATPases consist of two structural domains, F(1) - containing the extramembraneous catalytic core, and F(0) - containing the membrane proton channel, linked together by a central stalk and a peripheral stalk. During catalysis, ATP synthesis in the catalytic domain of F(1) is coupled via a rotary mechanism of the central stalk subunits to proton translocation.</text>
</comment>
<evidence type="ECO:0000256" key="7">
    <source>
        <dbReference type="ARBA" id="ARBA00023065"/>
    </source>
</evidence>
<keyword evidence="3 10" id="KW-0813">Transport</keyword>
<evidence type="ECO:0000256" key="10">
    <source>
        <dbReference type="PIRNR" id="PIRNR005514"/>
    </source>
</evidence>
<comment type="caution">
    <text evidence="12">The sequence shown here is derived from an EMBL/GenBank/DDBJ whole genome shotgun (WGS) entry which is preliminary data.</text>
</comment>
<keyword evidence="8 10" id="KW-0496">Mitochondrion</keyword>
<keyword evidence="5 10" id="KW-0375">Hydrogen ion transport</keyword>
<proteinExistence type="inferred from homology"/>
<dbReference type="PANTHER" id="PTHR12700">
    <property type="entry name" value="ATP SYNTHASE SUBUNIT D, MITOCHONDRIAL"/>
    <property type="match status" value="1"/>
</dbReference>
<evidence type="ECO:0000256" key="1">
    <source>
        <dbReference type="ARBA" id="ARBA00004273"/>
    </source>
</evidence>
<feature type="coiled-coil region" evidence="11">
    <location>
        <begin position="84"/>
        <end position="126"/>
    </location>
</feature>
<dbReference type="GO" id="GO:0005743">
    <property type="term" value="C:mitochondrial inner membrane"/>
    <property type="evidence" value="ECO:0007669"/>
    <property type="project" value="UniProtKB-SubCell"/>
</dbReference>
<accession>A0A482XEE2</accession>
<sequence length="166" mass="18972">MAAKRITSSSFNWAKLAERIPEHQKPTYTAFKVKSDNYLRRMLANPAQPPQIDWQHYANTVPIPGLVDSFRAQYEKVKIPVPSIDSAQNELNQLEKQAESDIAKFKQESEQRISGLKQQIHAIESMIPVKLMTMEDFYVSNPEFAQKMKNPTVLDDGSENKPKDGH</sequence>
<dbReference type="OrthoDB" id="35799at2759"/>
<evidence type="ECO:0000313" key="13">
    <source>
        <dbReference type="Proteomes" id="UP000291343"/>
    </source>
</evidence>
<comment type="similarity">
    <text evidence="2 10">Belongs to the ATPase d subunit family.</text>
</comment>
<dbReference type="Gene3D" id="6.10.280.70">
    <property type="match status" value="1"/>
</dbReference>
<evidence type="ECO:0000256" key="11">
    <source>
        <dbReference type="SAM" id="Coils"/>
    </source>
</evidence>
<dbReference type="GO" id="GO:0015986">
    <property type="term" value="P:proton motive force-driven ATP synthesis"/>
    <property type="evidence" value="ECO:0007669"/>
    <property type="project" value="UniProtKB-UniRule"/>
</dbReference>
<dbReference type="SUPFAM" id="SSF161065">
    <property type="entry name" value="ATP synthase D chain-like"/>
    <property type="match status" value="1"/>
</dbReference>
<dbReference type="InterPro" id="IPR036228">
    <property type="entry name" value="ATP_synth_F0_dsu_sf_mt"/>
</dbReference>
<protein>
    <recommendedName>
        <fullName evidence="10">ATP synthase subunit d, mitochondrial</fullName>
    </recommendedName>
</protein>
<dbReference type="STRING" id="195883.A0A482XEE2"/>
<dbReference type="InterPro" id="IPR008689">
    <property type="entry name" value="ATP_synth_F0_dsu_mt"/>
</dbReference>
<keyword evidence="13" id="KW-1185">Reference proteome</keyword>
<evidence type="ECO:0000256" key="8">
    <source>
        <dbReference type="ARBA" id="ARBA00023128"/>
    </source>
</evidence>
<dbReference type="InParanoid" id="A0A482XEE2"/>
<keyword evidence="7 10" id="KW-0406">Ion transport</keyword>
<evidence type="ECO:0000256" key="4">
    <source>
        <dbReference type="ARBA" id="ARBA00022547"/>
    </source>
</evidence>
<dbReference type="GO" id="GO:0015078">
    <property type="term" value="F:proton transmembrane transporter activity"/>
    <property type="evidence" value="ECO:0007669"/>
    <property type="project" value="InterPro"/>
</dbReference>
<keyword evidence="9 10" id="KW-0472">Membrane</keyword>
<keyword evidence="6 10" id="KW-0999">Mitochondrion inner membrane</keyword>
<dbReference type="SMR" id="A0A482XEE2"/>
<evidence type="ECO:0000256" key="3">
    <source>
        <dbReference type="ARBA" id="ARBA00022448"/>
    </source>
</evidence>
<reference evidence="12 13" key="1">
    <citation type="journal article" date="2017" name="Gigascience">
        <title>Genome sequence of the small brown planthopper, Laodelphax striatellus.</title>
        <authorList>
            <person name="Zhu J."/>
            <person name="Jiang F."/>
            <person name="Wang X."/>
            <person name="Yang P."/>
            <person name="Bao Y."/>
            <person name="Zhao W."/>
            <person name="Wang W."/>
            <person name="Lu H."/>
            <person name="Wang Q."/>
            <person name="Cui N."/>
            <person name="Li J."/>
            <person name="Chen X."/>
            <person name="Luo L."/>
            <person name="Yu J."/>
            <person name="Kang L."/>
            <person name="Cui F."/>
        </authorList>
    </citation>
    <scope>NUCLEOTIDE SEQUENCE [LARGE SCALE GENOMIC DNA]</scope>
    <source>
        <strain evidence="12">Lst14</strain>
    </source>
</reference>
<dbReference type="AlphaFoldDB" id="A0A482XEE2"/>
<evidence type="ECO:0000256" key="5">
    <source>
        <dbReference type="ARBA" id="ARBA00022781"/>
    </source>
</evidence>
<keyword evidence="4" id="KW-0138">CF(0)</keyword>
<evidence type="ECO:0000256" key="2">
    <source>
        <dbReference type="ARBA" id="ARBA00006842"/>
    </source>
</evidence>
<keyword evidence="11" id="KW-0175">Coiled coil</keyword>
<evidence type="ECO:0000313" key="12">
    <source>
        <dbReference type="EMBL" id="RZF43848.1"/>
    </source>
</evidence>
<dbReference type="PIRSF" id="PIRSF005514">
    <property type="entry name" value="ATPase_F0_D_mt"/>
    <property type="match status" value="1"/>
</dbReference>
<dbReference type="GO" id="GO:0045259">
    <property type="term" value="C:proton-transporting ATP synthase complex"/>
    <property type="evidence" value="ECO:0007669"/>
    <property type="project" value="UniProtKB-KW"/>
</dbReference>
<evidence type="ECO:0000256" key="9">
    <source>
        <dbReference type="ARBA" id="ARBA00023136"/>
    </source>
</evidence>
<organism evidence="12 13">
    <name type="scientific">Laodelphax striatellus</name>
    <name type="common">Small brown planthopper</name>
    <name type="synonym">Delphax striatella</name>
    <dbReference type="NCBI Taxonomy" id="195883"/>
    <lineage>
        <taxon>Eukaryota</taxon>
        <taxon>Metazoa</taxon>
        <taxon>Ecdysozoa</taxon>
        <taxon>Arthropoda</taxon>
        <taxon>Hexapoda</taxon>
        <taxon>Insecta</taxon>
        <taxon>Pterygota</taxon>
        <taxon>Neoptera</taxon>
        <taxon>Paraneoptera</taxon>
        <taxon>Hemiptera</taxon>
        <taxon>Auchenorrhyncha</taxon>
        <taxon>Fulgoroidea</taxon>
        <taxon>Delphacidae</taxon>
        <taxon>Criomorphinae</taxon>
        <taxon>Laodelphax</taxon>
    </lineage>
</organism>
<gene>
    <name evidence="12" type="ORF">LSTR_LSTR013313</name>
</gene>
<dbReference type="EMBL" id="QKKF02012165">
    <property type="protein sequence ID" value="RZF43848.1"/>
    <property type="molecule type" value="Genomic_DNA"/>
</dbReference>
<name>A0A482XEE2_LAOST</name>
<comment type="subcellular location">
    <subcellularLocation>
        <location evidence="1 10">Mitochondrion inner membrane</location>
    </subcellularLocation>
</comment>
<dbReference type="Pfam" id="PF05873">
    <property type="entry name" value="Mt_ATP-synt_D"/>
    <property type="match status" value="1"/>
</dbReference>
<dbReference type="FunCoup" id="A0A482XEE2">
    <property type="interactions" value="1418"/>
</dbReference>